<feature type="binding site" evidence="18">
    <location>
        <position position="23"/>
    </location>
    <ligand>
        <name>UDP-N-acetyl-alpha-D-glucosamine</name>
        <dbReference type="ChEBI" id="CHEBI:57705"/>
    </ligand>
</feature>
<evidence type="ECO:0000256" key="16">
    <source>
        <dbReference type="ARBA" id="ARBA00048493"/>
    </source>
</evidence>
<name>A0A285BZB9_9PROT</name>
<feature type="binding site" evidence="18">
    <location>
        <position position="366"/>
    </location>
    <ligand>
        <name>UDP-N-acetyl-alpha-D-glucosamine</name>
        <dbReference type="ChEBI" id="CHEBI:57705"/>
    </ligand>
</feature>
<dbReference type="InterPro" id="IPR001451">
    <property type="entry name" value="Hexapep"/>
</dbReference>
<comment type="function">
    <text evidence="17 18">Catalyzes the last two sequential reactions in the de novo biosynthetic pathway for UDP-N-acetylglucosamine (UDP-GlcNAc). The C-terminal domain catalyzes the transfer of acetyl group from acetyl coenzyme A to glucosamine-1-phosphate (GlcN-1-P) to produce N-acetylglucosamine-1-phosphate (GlcNAc-1-P), which is converted into UDP-GlcNAc by the transfer of uridine 5-monophosphate (from uridine 5-triphosphate), a reaction catalyzed by the N-terminal domain.</text>
</comment>
<evidence type="ECO:0000313" key="22">
    <source>
        <dbReference type="Proteomes" id="UP000242498"/>
    </source>
</evidence>
<evidence type="ECO:0000256" key="15">
    <source>
        <dbReference type="ARBA" id="ARBA00048247"/>
    </source>
</evidence>
<evidence type="ECO:0000256" key="1">
    <source>
        <dbReference type="ARBA" id="ARBA00004496"/>
    </source>
</evidence>
<keyword evidence="10 18" id="KW-0133">Cell shape</keyword>
<keyword evidence="9 18" id="KW-0460">Magnesium</keyword>
<feature type="binding site" evidence="18">
    <location>
        <position position="423"/>
    </location>
    <ligand>
        <name>acetyl-CoA</name>
        <dbReference type="ChEBI" id="CHEBI:57288"/>
    </ligand>
</feature>
<dbReference type="RefSeq" id="WP_096292865.1">
    <property type="nucleotide sequence ID" value="NZ_LT907782.1"/>
</dbReference>
<evidence type="ECO:0000256" key="5">
    <source>
        <dbReference type="ARBA" id="ARBA00022679"/>
    </source>
</evidence>
<comment type="subcellular location">
    <subcellularLocation>
        <location evidence="1 18">Cytoplasm</location>
    </subcellularLocation>
</comment>
<feature type="region of interest" description="Linker" evidence="18">
    <location>
        <begin position="230"/>
        <end position="250"/>
    </location>
</feature>
<feature type="binding site" evidence="18">
    <location>
        <begin position="386"/>
        <end position="387"/>
    </location>
    <ligand>
        <name>acetyl-CoA</name>
        <dbReference type="ChEBI" id="CHEBI:57288"/>
    </ligand>
</feature>
<evidence type="ECO:0000256" key="9">
    <source>
        <dbReference type="ARBA" id="ARBA00022842"/>
    </source>
</evidence>
<dbReference type="GO" id="GO:0003977">
    <property type="term" value="F:UDP-N-acetylglucosamine diphosphorylase activity"/>
    <property type="evidence" value="ECO:0007669"/>
    <property type="project" value="UniProtKB-UniRule"/>
</dbReference>
<feature type="binding site" evidence="18">
    <location>
        <begin position="79"/>
        <end position="80"/>
    </location>
    <ligand>
        <name>UDP-N-acetyl-alpha-D-glucosamine</name>
        <dbReference type="ChEBI" id="CHEBI:57705"/>
    </ligand>
</feature>
<evidence type="ECO:0000259" key="20">
    <source>
        <dbReference type="Pfam" id="PF25087"/>
    </source>
</evidence>
<protein>
    <recommendedName>
        <fullName evidence="18">Bifunctional protein GlmU</fullName>
    </recommendedName>
    <domain>
        <recommendedName>
            <fullName evidence="18">UDP-N-acetylglucosamine pyrophosphorylase</fullName>
            <ecNumber evidence="18">2.7.7.23</ecNumber>
        </recommendedName>
        <alternativeName>
            <fullName evidence="18">N-acetylglucosamine-1-phosphate uridyltransferase</fullName>
        </alternativeName>
    </domain>
    <domain>
        <recommendedName>
            <fullName evidence="18">Glucosamine-1-phosphate N-acetyltransferase</fullName>
            <ecNumber evidence="18">2.3.1.157</ecNumber>
        </recommendedName>
    </domain>
</protein>
<dbReference type="Gene3D" id="2.160.10.10">
    <property type="entry name" value="Hexapeptide repeat proteins"/>
    <property type="match status" value="1"/>
</dbReference>
<comment type="pathway">
    <text evidence="18">Nucleotide-sugar biosynthesis; UDP-N-acetyl-alpha-D-glucosamine biosynthesis; UDP-N-acetyl-alpha-D-glucosamine from N-acetyl-alpha-D-glucosamine 1-phosphate: step 1/1.</text>
</comment>
<keyword evidence="8 18" id="KW-0677">Repeat</keyword>
<evidence type="ECO:0000256" key="7">
    <source>
        <dbReference type="ARBA" id="ARBA00022723"/>
    </source>
</evidence>
<feature type="binding site" evidence="18">
    <location>
        <position position="169"/>
    </location>
    <ligand>
        <name>UDP-N-acetyl-alpha-D-glucosamine</name>
        <dbReference type="ChEBI" id="CHEBI:57705"/>
    </ligand>
</feature>
<evidence type="ECO:0000256" key="6">
    <source>
        <dbReference type="ARBA" id="ARBA00022695"/>
    </source>
</evidence>
<feature type="active site" description="Proton acceptor" evidence="18">
    <location>
        <position position="363"/>
    </location>
</feature>
<evidence type="ECO:0000256" key="2">
    <source>
        <dbReference type="ARBA" id="ARBA00007707"/>
    </source>
</evidence>
<dbReference type="CDD" id="cd02540">
    <property type="entry name" value="GT2_GlmU_N_bac"/>
    <property type="match status" value="1"/>
</dbReference>
<proteinExistence type="inferred from homology"/>
<feature type="binding site" evidence="18">
    <location>
        <position position="440"/>
    </location>
    <ligand>
        <name>acetyl-CoA</name>
        <dbReference type="ChEBI" id="CHEBI:57288"/>
    </ligand>
</feature>
<dbReference type="GO" id="GO:0009252">
    <property type="term" value="P:peptidoglycan biosynthetic process"/>
    <property type="evidence" value="ECO:0007669"/>
    <property type="project" value="UniProtKB-UniRule"/>
</dbReference>
<keyword evidence="13 18" id="KW-0012">Acyltransferase</keyword>
<dbReference type="GO" id="GO:0005737">
    <property type="term" value="C:cytoplasm"/>
    <property type="evidence" value="ECO:0007669"/>
    <property type="project" value="UniProtKB-SubCell"/>
</dbReference>
<comment type="similarity">
    <text evidence="2 18">In the C-terminal section; belongs to the transferase hexapeptide repeat family.</text>
</comment>
<keyword evidence="5 18" id="KW-0808">Transferase</keyword>
<dbReference type="NCBIfam" id="TIGR01173">
    <property type="entry name" value="glmU"/>
    <property type="match status" value="1"/>
</dbReference>
<dbReference type="SUPFAM" id="SSF51161">
    <property type="entry name" value="Trimeric LpxA-like enzymes"/>
    <property type="match status" value="1"/>
</dbReference>
<dbReference type="InterPro" id="IPR005882">
    <property type="entry name" value="Bifunctional_GlmU"/>
</dbReference>
<feature type="binding site" evidence="18">
    <location>
        <position position="138"/>
    </location>
    <ligand>
        <name>UDP-N-acetyl-alpha-D-glucosamine</name>
        <dbReference type="ChEBI" id="CHEBI:57705"/>
    </ligand>
</feature>
<dbReference type="GO" id="GO:0008360">
    <property type="term" value="P:regulation of cell shape"/>
    <property type="evidence" value="ECO:0007669"/>
    <property type="project" value="UniProtKB-KW"/>
</dbReference>
<dbReference type="GO" id="GO:0009245">
    <property type="term" value="P:lipid A biosynthetic process"/>
    <property type="evidence" value="ECO:0007669"/>
    <property type="project" value="UniProtKB-UniRule"/>
</dbReference>
<dbReference type="UniPathway" id="UPA00113">
    <property type="reaction ID" value="UER00532"/>
</dbReference>
<feature type="binding site" evidence="18">
    <location>
        <position position="380"/>
    </location>
    <ligand>
        <name>acetyl-CoA</name>
        <dbReference type="ChEBI" id="CHEBI:57288"/>
    </ligand>
</feature>
<dbReference type="GO" id="GO:0016020">
    <property type="term" value="C:membrane"/>
    <property type="evidence" value="ECO:0007669"/>
    <property type="project" value="GOC"/>
</dbReference>
<dbReference type="EC" id="2.7.7.23" evidence="18"/>
<keyword evidence="12 18" id="KW-0511">Multifunctional enzyme</keyword>
<dbReference type="Proteomes" id="UP000242498">
    <property type="component" value="Chromosome I"/>
</dbReference>
<feature type="binding site" evidence="18">
    <location>
        <position position="351"/>
    </location>
    <ligand>
        <name>UDP-N-acetyl-alpha-D-glucosamine</name>
        <dbReference type="ChEBI" id="CHEBI:57705"/>
    </ligand>
</feature>
<dbReference type="SUPFAM" id="SSF53448">
    <property type="entry name" value="Nucleotide-diphospho-sugar transferases"/>
    <property type="match status" value="1"/>
</dbReference>
<dbReference type="PANTHER" id="PTHR43584">
    <property type="entry name" value="NUCLEOTIDYL TRANSFERASE"/>
    <property type="match status" value="1"/>
</dbReference>
<comment type="subunit">
    <text evidence="18">Homotrimer.</text>
</comment>
<dbReference type="InterPro" id="IPR038009">
    <property type="entry name" value="GlmU_C_LbH"/>
</dbReference>
<comment type="pathway">
    <text evidence="18">Bacterial outer membrane biogenesis; LPS lipid A biosynthesis.</text>
</comment>
<feature type="domain" description="Mannose-1-phosphate guanyltransferase C-terminal" evidence="20">
    <location>
        <begin position="263"/>
        <end position="344"/>
    </location>
</feature>
<keyword evidence="6 18" id="KW-0548">Nucleotidyltransferase</keyword>
<comment type="catalytic activity">
    <reaction evidence="16 18">
        <text>N-acetyl-alpha-D-glucosamine 1-phosphate + UTP + H(+) = UDP-N-acetyl-alpha-D-glucosamine + diphosphate</text>
        <dbReference type="Rhea" id="RHEA:13509"/>
        <dbReference type="ChEBI" id="CHEBI:15378"/>
        <dbReference type="ChEBI" id="CHEBI:33019"/>
        <dbReference type="ChEBI" id="CHEBI:46398"/>
        <dbReference type="ChEBI" id="CHEBI:57705"/>
        <dbReference type="ChEBI" id="CHEBI:57776"/>
        <dbReference type="EC" id="2.7.7.23"/>
    </reaction>
</comment>
<feature type="binding site" evidence="18">
    <location>
        <position position="103"/>
    </location>
    <ligand>
        <name>Mg(2+)</name>
        <dbReference type="ChEBI" id="CHEBI:18420"/>
    </ligand>
</feature>
<dbReference type="OrthoDB" id="9775031at2"/>
<comment type="catalytic activity">
    <reaction evidence="15 18">
        <text>alpha-D-glucosamine 1-phosphate + acetyl-CoA = N-acetyl-alpha-D-glucosamine 1-phosphate + CoA + H(+)</text>
        <dbReference type="Rhea" id="RHEA:13725"/>
        <dbReference type="ChEBI" id="CHEBI:15378"/>
        <dbReference type="ChEBI" id="CHEBI:57287"/>
        <dbReference type="ChEBI" id="CHEBI:57288"/>
        <dbReference type="ChEBI" id="CHEBI:57776"/>
        <dbReference type="ChEBI" id="CHEBI:58516"/>
        <dbReference type="EC" id="2.3.1.157"/>
    </reaction>
</comment>
<evidence type="ECO:0000256" key="12">
    <source>
        <dbReference type="ARBA" id="ARBA00023268"/>
    </source>
</evidence>
<dbReference type="Pfam" id="PF12804">
    <property type="entry name" value="NTP_transf_3"/>
    <property type="match status" value="1"/>
</dbReference>
<dbReference type="AlphaFoldDB" id="A0A285BZB9"/>
<sequence length="457" mass="49920">MLKLNVVILAAGAGKRMHSSLPKVLHTLAGQPLLTHVINTARKLSPNKICVVIGHDGEKIKKSVIGDDLTWVIQEQQLGTGHALMQALSQLSDDGLTLILYGDVPLVSAQELRQLLIVVDGKSCAMLSAVVENPFGYGRIVRDVNTKAITAVVEQKDASTELQSIYEINTGIMLIPNVYLHKWLPKLKNKNTQHEYYLTDIIAMAFKDGVHVASVQVKNFWEVMGVNNKYQLAELERLFQRNCANELLSTGVRVTDPARIDIRGELICGSDVEIDINCIFEGTVKLGNFVRVGAHCILRNVTVAAGSIIHPYSMIEGTEISENCKIGPYARIRPGTRLASKVQIGNFVEVKNSQIGVGSKTNHLSYIGDSCVGKNVNIGAGTITCNYDGANKHTTIVEDDVFIGSDTQLIAPVKISRGSYIGSGSTITKETPENQLTLSRSRQISISGWKRPPKIKK</sequence>
<organism evidence="21 22">
    <name type="scientific">Nitrosomonas ureae</name>
    <dbReference type="NCBI Taxonomy" id="44577"/>
    <lineage>
        <taxon>Bacteria</taxon>
        <taxon>Pseudomonadati</taxon>
        <taxon>Pseudomonadota</taxon>
        <taxon>Betaproteobacteria</taxon>
        <taxon>Nitrosomonadales</taxon>
        <taxon>Nitrosomonadaceae</taxon>
        <taxon>Nitrosomonas</taxon>
    </lineage>
</organism>
<keyword evidence="7 18" id="KW-0479">Metal-binding</keyword>
<evidence type="ECO:0000313" key="21">
    <source>
        <dbReference type="EMBL" id="SNX60246.1"/>
    </source>
</evidence>
<dbReference type="InterPro" id="IPR011004">
    <property type="entry name" value="Trimer_LpxA-like_sf"/>
</dbReference>
<feature type="binding site" evidence="18">
    <location>
        <position position="333"/>
    </location>
    <ligand>
        <name>UDP-N-acetyl-alpha-D-glucosamine</name>
        <dbReference type="ChEBI" id="CHEBI:57705"/>
    </ligand>
</feature>
<evidence type="ECO:0000256" key="4">
    <source>
        <dbReference type="ARBA" id="ARBA00022490"/>
    </source>
</evidence>
<dbReference type="InterPro" id="IPR025877">
    <property type="entry name" value="MobA-like_NTP_Trfase"/>
</dbReference>
<dbReference type="EC" id="2.3.1.157" evidence="18"/>
<dbReference type="Pfam" id="PF00132">
    <property type="entry name" value="Hexapep"/>
    <property type="match status" value="1"/>
</dbReference>
<keyword evidence="4 18" id="KW-0963">Cytoplasm</keyword>
<feature type="binding site" evidence="18">
    <location>
        <position position="227"/>
    </location>
    <ligand>
        <name>UDP-N-acetyl-alpha-D-glucosamine</name>
        <dbReference type="ChEBI" id="CHEBI:57705"/>
    </ligand>
</feature>
<reference evidence="21 22" key="1">
    <citation type="submission" date="2017-08" db="EMBL/GenBank/DDBJ databases">
        <authorList>
            <person name="de Groot N.N."/>
        </authorList>
    </citation>
    <scope>NUCLEOTIDE SEQUENCE [LARGE SCALE GENOMIC DNA]</scope>
    <source>
        <strain evidence="21 22">Nm15</strain>
    </source>
</reference>
<dbReference type="UniPathway" id="UPA00973"/>
<evidence type="ECO:0000256" key="17">
    <source>
        <dbReference type="ARBA" id="ARBA00049628"/>
    </source>
</evidence>
<keyword evidence="11 18" id="KW-0573">Peptidoglycan synthesis</keyword>
<evidence type="ECO:0000256" key="18">
    <source>
        <dbReference type="HAMAP-Rule" id="MF_01631"/>
    </source>
</evidence>
<evidence type="ECO:0000256" key="13">
    <source>
        <dbReference type="ARBA" id="ARBA00023315"/>
    </source>
</evidence>
<dbReference type="InterPro" id="IPR029044">
    <property type="entry name" value="Nucleotide-diphossugar_trans"/>
</dbReference>
<dbReference type="GO" id="GO:0000287">
    <property type="term" value="F:magnesium ion binding"/>
    <property type="evidence" value="ECO:0007669"/>
    <property type="project" value="UniProtKB-UniRule"/>
</dbReference>
<evidence type="ECO:0000256" key="3">
    <source>
        <dbReference type="ARBA" id="ARBA00007947"/>
    </source>
</evidence>
<dbReference type="GO" id="GO:0071555">
    <property type="term" value="P:cell wall organization"/>
    <property type="evidence" value="ECO:0007669"/>
    <property type="project" value="UniProtKB-KW"/>
</dbReference>
<dbReference type="InterPro" id="IPR056729">
    <property type="entry name" value="GMPPB_C"/>
</dbReference>
<comment type="cofactor">
    <cofactor evidence="18">
        <name>Mg(2+)</name>
        <dbReference type="ChEBI" id="CHEBI:18420"/>
    </cofactor>
    <text evidence="18">Binds 1 Mg(2+) ion per subunit.</text>
</comment>
<feature type="binding site" evidence="18">
    <location>
        <position position="74"/>
    </location>
    <ligand>
        <name>UDP-N-acetyl-alpha-D-glucosamine</name>
        <dbReference type="ChEBI" id="CHEBI:57705"/>
    </ligand>
</feature>
<dbReference type="EMBL" id="LT907782">
    <property type="protein sequence ID" value="SNX60246.1"/>
    <property type="molecule type" value="Genomic_DNA"/>
</dbReference>
<evidence type="ECO:0000256" key="11">
    <source>
        <dbReference type="ARBA" id="ARBA00022984"/>
    </source>
</evidence>
<feature type="binding site" evidence="18">
    <location>
        <position position="227"/>
    </location>
    <ligand>
        <name>Mg(2+)</name>
        <dbReference type="ChEBI" id="CHEBI:18420"/>
    </ligand>
</feature>
<feature type="region of interest" description="Pyrophosphorylase" evidence="18">
    <location>
        <begin position="1"/>
        <end position="229"/>
    </location>
</feature>
<feature type="binding site" evidence="18">
    <location>
        <position position="405"/>
    </location>
    <ligand>
        <name>acetyl-CoA</name>
        <dbReference type="ChEBI" id="CHEBI:57288"/>
    </ligand>
</feature>
<feature type="region of interest" description="N-acetyltransferase" evidence="18">
    <location>
        <begin position="251"/>
        <end position="457"/>
    </location>
</feature>
<accession>A0A285BZB9</accession>
<gene>
    <name evidence="18" type="primary">glmU</name>
    <name evidence="21" type="ORF">SAMN06296273_1711</name>
</gene>
<dbReference type="Gene3D" id="3.90.550.10">
    <property type="entry name" value="Spore Coat Polysaccharide Biosynthesis Protein SpsA, Chain A"/>
    <property type="match status" value="1"/>
</dbReference>
<feature type="binding site" evidence="18">
    <location>
        <begin position="101"/>
        <end position="103"/>
    </location>
    <ligand>
        <name>UDP-N-acetyl-alpha-D-glucosamine</name>
        <dbReference type="ChEBI" id="CHEBI:57705"/>
    </ligand>
</feature>
<dbReference type="GO" id="GO:0006048">
    <property type="term" value="P:UDP-N-acetylglucosamine biosynthetic process"/>
    <property type="evidence" value="ECO:0007669"/>
    <property type="project" value="UniProtKB-UniPathway"/>
</dbReference>
<feature type="binding site" evidence="18">
    <location>
        <position position="377"/>
    </location>
    <ligand>
        <name>UDP-N-acetyl-alpha-D-glucosamine</name>
        <dbReference type="ChEBI" id="CHEBI:57705"/>
    </ligand>
</feature>
<comment type="similarity">
    <text evidence="3 18">In the N-terminal section; belongs to the N-acetylglucosamine-1-phosphate uridyltransferase family.</text>
</comment>
<evidence type="ECO:0000256" key="8">
    <source>
        <dbReference type="ARBA" id="ARBA00022737"/>
    </source>
</evidence>
<dbReference type="Pfam" id="PF25087">
    <property type="entry name" value="GMPPB_C"/>
    <property type="match status" value="1"/>
</dbReference>
<dbReference type="InterPro" id="IPR050065">
    <property type="entry name" value="GlmU-like"/>
</dbReference>
<dbReference type="HAMAP" id="MF_01631">
    <property type="entry name" value="GlmU"/>
    <property type="match status" value="1"/>
</dbReference>
<keyword evidence="14 18" id="KW-0961">Cell wall biogenesis/degradation</keyword>
<feature type="binding site" evidence="18">
    <location>
        <position position="154"/>
    </location>
    <ligand>
        <name>UDP-N-acetyl-alpha-D-glucosamine</name>
        <dbReference type="ChEBI" id="CHEBI:57705"/>
    </ligand>
</feature>
<dbReference type="GO" id="GO:0000902">
    <property type="term" value="P:cell morphogenesis"/>
    <property type="evidence" value="ECO:0007669"/>
    <property type="project" value="UniProtKB-UniRule"/>
</dbReference>
<comment type="pathway">
    <text evidence="18">Nucleotide-sugar biosynthesis; UDP-N-acetyl-alpha-D-glucosamine biosynthesis; N-acetyl-alpha-D-glucosamine 1-phosphate from alpha-D-glucosamine 6-phosphate (route II): step 2/2.</text>
</comment>
<dbReference type="PANTHER" id="PTHR43584:SF3">
    <property type="entry name" value="BIFUNCTIONAL PROTEIN GLMU"/>
    <property type="match status" value="1"/>
</dbReference>
<evidence type="ECO:0000256" key="14">
    <source>
        <dbReference type="ARBA" id="ARBA00023316"/>
    </source>
</evidence>
<feature type="binding site" evidence="18">
    <location>
        <begin position="9"/>
        <end position="12"/>
    </location>
    <ligand>
        <name>UDP-N-acetyl-alpha-D-glucosamine</name>
        <dbReference type="ChEBI" id="CHEBI:57705"/>
    </ligand>
</feature>
<evidence type="ECO:0000256" key="10">
    <source>
        <dbReference type="ARBA" id="ARBA00022960"/>
    </source>
</evidence>
<evidence type="ECO:0000259" key="19">
    <source>
        <dbReference type="Pfam" id="PF12804"/>
    </source>
</evidence>
<feature type="domain" description="MobA-like NTP transferase" evidence="19">
    <location>
        <begin position="6"/>
        <end position="133"/>
    </location>
</feature>
<dbReference type="CDD" id="cd03353">
    <property type="entry name" value="LbH_GlmU_C"/>
    <property type="match status" value="1"/>
</dbReference>
<dbReference type="GO" id="GO:0019134">
    <property type="term" value="F:glucosamine-1-phosphate N-acetyltransferase activity"/>
    <property type="evidence" value="ECO:0007669"/>
    <property type="project" value="UniProtKB-UniRule"/>
</dbReference>